<evidence type="ECO:0000313" key="2">
    <source>
        <dbReference type="Proteomes" id="UP000218102"/>
    </source>
</evidence>
<dbReference type="AlphaFoldDB" id="A0A2A3LX23"/>
<name>A0A2A3LX23_PSEDL</name>
<gene>
    <name evidence="1" type="ORF">CMV24_26905</name>
</gene>
<accession>A0A2A3LX23</accession>
<evidence type="ECO:0000313" key="1">
    <source>
        <dbReference type="EMBL" id="PBJ92485.1"/>
    </source>
</evidence>
<dbReference type="EMBL" id="NTME01000048">
    <property type="protein sequence ID" value="PBJ92485.1"/>
    <property type="molecule type" value="Genomic_DNA"/>
</dbReference>
<organism evidence="1 2">
    <name type="scientific">Pseudomonas plecoglossicida</name>
    <dbReference type="NCBI Taxonomy" id="70775"/>
    <lineage>
        <taxon>Bacteria</taxon>
        <taxon>Pseudomonadati</taxon>
        <taxon>Pseudomonadota</taxon>
        <taxon>Gammaproteobacteria</taxon>
        <taxon>Pseudomonadales</taxon>
        <taxon>Pseudomonadaceae</taxon>
        <taxon>Pseudomonas</taxon>
    </lineage>
</organism>
<reference evidence="1 2" key="1">
    <citation type="submission" date="2017-09" db="EMBL/GenBank/DDBJ databases">
        <authorList>
            <person name="Ehlers B."/>
            <person name="Leendertz F.H."/>
        </authorList>
    </citation>
    <scope>NUCLEOTIDE SEQUENCE [LARGE SCALE GENOMIC DNA]</scope>
    <source>
        <strain evidence="1 2">DJ-1</strain>
    </source>
</reference>
<sequence length="65" mass="6789">MSRPEPTLTGGDFQCRHCRLLAGSSPSLPDGSNPSAAIVQSASDVQCSRLLKTTVAAFTSLPEQV</sequence>
<dbReference type="Proteomes" id="UP000218102">
    <property type="component" value="Unassembled WGS sequence"/>
</dbReference>
<comment type="caution">
    <text evidence="1">The sequence shown here is derived from an EMBL/GenBank/DDBJ whole genome shotgun (WGS) entry which is preliminary data.</text>
</comment>
<protein>
    <submittedName>
        <fullName evidence="1">Uncharacterized protein</fullName>
    </submittedName>
</protein>
<proteinExistence type="predicted"/>